<evidence type="ECO:0000313" key="1">
    <source>
        <dbReference type="EMBL" id="MBB4797686.1"/>
    </source>
</evidence>
<protein>
    <submittedName>
        <fullName evidence="1">Uncharacterized protein</fullName>
    </submittedName>
</protein>
<accession>A0A7W7N3T4</accession>
<organism evidence="1 2">
    <name type="scientific">Brevundimonas bullata</name>
    <dbReference type="NCBI Taxonomy" id="13160"/>
    <lineage>
        <taxon>Bacteria</taxon>
        <taxon>Pseudomonadati</taxon>
        <taxon>Pseudomonadota</taxon>
        <taxon>Alphaproteobacteria</taxon>
        <taxon>Caulobacterales</taxon>
        <taxon>Caulobacteraceae</taxon>
        <taxon>Brevundimonas</taxon>
    </lineage>
</organism>
<comment type="caution">
    <text evidence="1">The sequence shown here is derived from an EMBL/GenBank/DDBJ whole genome shotgun (WGS) entry which is preliminary data.</text>
</comment>
<sequence length="63" mass="6563">MEDAGFSWTISRVGETWNWAVADPIAGAALVAGQAPSRAVAAAMVVRALVRGMTEHAPRELAA</sequence>
<keyword evidence="2" id="KW-1185">Reference proteome</keyword>
<evidence type="ECO:0000313" key="2">
    <source>
        <dbReference type="Proteomes" id="UP000539957"/>
    </source>
</evidence>
<gene>
    <name evidence="1" type="ORF">HNP32_001410</name>
</gene>
<name>A0A7W7N3T4_9CAUL</name>
<dbReference type="Proteomes" id="UP000539957">
    <property type="component" value="Unassembled WGS sequence"/>
</dbReference>
<dbReference type="EMBL" id="JACHKY010000002">
    <property type="protein sequence ID" value="MBB4797686.1"/>
    <property type="molecule type" value="Genomic_DNA"/>
</dbReference>
<dbReference type="AlphaFoldDB" id="A0A7W7N3T4"/>
<reference evidence="1 2" key="1">
    <citation type="submission" date="2020-08" db="EMBL/GenBank/DDBJ databases">
        <title>Functional genomics of gut bacteria from endangered species of beetles.</title>
        <authorList>
            <person name="Carlos-Shanley C."/>
        </authorList>
    </citation>
    <scope>NUCLEOTIDE SEQUENCE [LARGE SCALE GENOMIC DNA]</scope>
    <source>
        <strain evidence="1 2">S00123</strain>
    </source>
</reference>
<dbReference type="RefSeq" id="WP_184268461.1">
    <property type="nucleotide sequence ID" value="NZ_JACHKY010000002.1"/>
</dbReference>
<proteinExistence type="predicted"/>